<organism evidence="8 9">
    <name type="scientific">Canavalia gladiata</name>
    <name type="common">Sword bean</name>
    <name type="synonym">Dolichos gladiatus</name>
    <dbReference type="NCBI Taxonomy" id="3824"/>
    <lineage>
        <taxon>Eukaryota</taxon>
        <taxon>Viridiplantae</taxon>
        <taxon>Streptophyta</taxon>
        <taxon>Embryophyta</taxon>
        <taxon>Tracheophyta</taxon>
        <taxon>Spermatophyta</taxon>
        <taxon>Magnoliopsida</taxon>
        <taxon>eudicotyledons</taxon>
        <taxon>Gunneridae</taxon>
        <taxon>Pentapetalae</taxon>
        <taxon>rosids</taxon>
        <taxon>fabids</taxon>
        <taxon>Fabales</taxon>
        <taxon>Fabaceae</taxon>
        <taxon>Papilionoideae</taxon>
        <taxon>50 kb inversion clade</taxon>
        <taxon>NPAAA clade</taxon>
        <taxon>indigoferoid/millettioid clade</taxon>
        <taxon>Phaseoleae</taxon>
        <taxon>Canavalia</taxon>
    </lineage>
</organism>
<proteinExistence type="predicted"/>
<keyword evidence="3" id="KW-0547">Nucleotide-binding</keyword>
<evidence type="ECO:0000256" key="4">
    <source>
        <dbReference type="ARBA" id="ARBA00022777"/>
    </source>
</evidence>
<keyword evidence="1" id="KW-0723">Serine/threonine-protein kinase</keyword>
<name>A0AAN9LWS5_CANGL</name>
<dbReference type="SUPFAM" id="SSF56112">
    <property type="entry name" value="Protein kinase-like (PK-like)"/>
    <property type="match status" value="1"/>
</dbReference>
<dbReference type="GO" id="GO:0005886">
    <property type="term" value="C:plasma membrane"/>
    <property type="evidence" value="ECO:0007669"/>
    <property type="project" value="TreeGrafter"/>
</dbReference>
<evidence type="ECO:0000256" key="2">
    <source>
        <dbReference type="ARBA" id="ARBA00022679"/>
    </source>
</evidence>
<dbReference type="Proteomes" id="UP001367508">
    <property type="component" value="Unassembled WGS sequence"/>
</dbReference>
<dbReference type="PANTHER" id="PTHR27002:SF1073">
    <property type="entry name" value="CYSTEINE-RICH RECEPTOR-LIKE PROTEIN KINASE 29"/>
    <property type="match status" value="1"/>
</dbReference>
<keyword evidence="9" id="KW-1185">Reference proteome</keyword>
<evidence type="ECO:0000259" key="7">
    <source>
        <dbReference type="Pfam" id="PF07714"/>
    </source>
</evidence>
<gene>
    <name evidence="8" type="ORF">VNO77_12354</name>
</gene>
<accession>A0AAN9LWS5</accession>
<dbReference type="AlphaFoldDB" id="A0AAN9LWS5"/>
<protein>
    <recommendedName>
        <fullName evidence="7">Serine-threonine/tyrosine-protein kinase catalytic domain-containing protein</fullName>
    </recommendedName>
</protein>
<evidence type="ECO:0000256" key="3">
    <source>
        <dbReference type="ARBA" id="ARBA00022741"/>
    </source>
</evidence>
<dbReference type="PANTHER" id="PTHR27002">
    <property type="entry name" value="RECEPTOR-LIKE SERINE/THREONINE-PROTEIN KINASE SD1-8"/>
    <property type="match status" value="1"/>
</dbReference>
<dbReference type="InterPro" id="IPR001245">
    <property type="entry name" value="Ser-Thr/Tyr_kinase_cat_dom"/>
</dbReference>
<dbReference type="GO" id="GO:0004674">
    <property type="term" value="F:protein serine/threonine kinase activity"/>
    <property type="evidence" value="ECO:0007669"/>
    <property type="project" value="UniProtKB-KW"/>
</dbReference>
<dbReference type="GO" id="GO:0005524">
    <property type="term" value="F:ATP binding"/>
    <property type="evidence" value="ECO:0007669"/>
    <property type="project" value="UniProtKB-KW"/>
</dbReference>
<comment type="caution">
    <text evidence="8">The sequence shown here is derived from an EMBL/GenBank/DDBJ whole genome shotgun (WGS) entry which is preliminary data.</text>
</comment>
<keyword evidence="5" id="KW-0067">ATP-binding</keyword>
<sequence length="85" mass="9358">MYNVLEHSGNMAPEYAMHGQFSVKSDVFSFGVLVLEIISGQKNSGIRRGENIEDLLSLLYESSSGATRSAEESVNEASITELYPR</sequence>
<keyword evidence="4" id="KW-0418">Kinase</keyword>
<evidence type="ECO:0000313" key="9">
    <source>
        <dbReference type="Proteomes" id="UP001367508"/>
    </source>
</evidence>
<feature type="region of interest" description="Disordered" evidence="6">
    <location>
        <begin position="63"/>
        <end position="85"/>
    </location>
</feature>
<evidence type="ECO:0000256" key="1">
    <source>
        <dbReference type="ARBA" id="ARBA00022527"/>
    </source>
</evidence>
<reference evidence="8 9" key="1">
    <citation type="submission" date="2024-01" db="EMBL/GenBank/DDBJ databases">
        <title>The genomes of 5 underutilized Papilionoideae crops provide insights into root nodulation and disease resistanc.</title>
        <authorList>
            <person name="Jiang F."/>
        </authorList>
    </citation>
    <scope>NUCLEOTIDE SEQUENCE [LARGE SCALE GENOMIC DNA]</scope>
    <source>
        <strain evidence="8">LVBAO_FW01</strain>
        <tissue evidence="8">Leaves</tissue>
    </source>
</reference>
<keyword evidence="2" id="KW-0808">Transferase</keyword>
<evidence type="ECO:0000256" key="6">
    <source>
        <dbReference type="SAM" id="MobiDB-lite"/>
    </source>
</evidence>
<dbReference type="InterPro" id="IPR011009">
    <property type="entry name" value="Kinase-like_dom_sf"/>
</dbReference>
<dbReference type="Gene3D" id="1.10.510.10">
    <property type="entry name" value="Transferase(Phosphotransferase) domain 1"/>
    <property type="match status" value="1"/>
</dbReference>
<dbReference type="Pfam" id="PF07714">
    <property type="entry name" value="PK_Tyr_Ser-Thr"/>
    <property type="match status" value="1"/>
</dbReference>
<dbReference type="EMBL" id="JAYMYQ010000003">
    <property type="protein sequence ID" value="KAK7343544.1"/>
    <property type="molecule type" value="Genomic_DNA"/>
</dbReference>
<evidence type="ECO:0000256" key="5">
    <source>
        <dbReference type="ARBA" id="ARBA00022840"/>
    </source>
</evidence>
<evidence type="ECO:0000313" key="8">
    <source>
        <dbReference type="EMBL" id="KAK7343544.1"/>
    </source>
</evidence>
<feature type="domain" description="Serine-threonine/tyrosine-protein kinase catalytic" evidence="7">
    <location>
        <begin position="11"/>
        <end position="43"/>
    </location>
</feature>